<name>A0A101QSD0_9ACTN</name>
<keyword evidence="2" id="KW-1185">Reference proteome</keyword>
<gene>
    <name evidence="1" type="ORF">AQJ30_28170</name>
</gene>
<proteinExistence type="predicted"/>
<dbReference type="EMBL" id="LMWS01000035">
    <property type="protein sequence ID" value="KUN34926.1"/>
    <property type="molecule type" value="Genomic_DNA"/>
</dbReference>
<comment type="caution">
    <text evidence="1">The sequence shown here is derived from an EMBL/GenBank/DDBJ whole genome shotgun (WGS) entry which is preliminary data.</text>
</comment>
<protein>
    <submittedName>
        <fullName evidence="1">Uncharacterized protein</fullName>
    </submittedName>
</protein>
<dbReference type="Proteomes" id="UP000053271">
    <property type="component" value="Unassembled WGS sequence"/>
</dbReference>
<dbReference type="AlphaFoldDB" id="A0A101QSD0"/>
<organism evidence="1 2">
    <name type="scientific">Streptomyces longwoodensis</name>
    <dbReference type="NCBI Taxonomy" id="68231"/>
    <lineage>
        <taxon>Bacteria</taxon>
        <taxon>Bacillati</taxon>
        <taxon>Actinomycetota</taxon>
        <taxon>Actinomycetes</taxon>
        <taxon>Kitasatosporales</taxon>
        <taxon>Streptomycetaceae</taxon>
        <taxon>Streptomyces</taxon>
    </lineage>
</organism>
<reference evidence="1 2" key="1">
    <citation type="submission" date="2015-10" db="EMBL/GenBank/DDBJ databases">
        <title>Draft genome sequence of Streptomyces longwoodensis DSM 41677, type strain for the species Streptomyces longwoodensis.</title>
        <authorList>
            <person name="Ruckert C."/>
            <person name="Winkler A."/>
            <person name="Kalinowski J."/>
            <person name="Kampfer P."/>
            <person name="Glaeser S."/>
        </authorList>
    </citation>
    <scope>NUCLEOTIDE SEQUENCE [LARGE SCALE GENOMIC DNA]</scope>
    <source>
        <strain evidence="1 2">DSM 41677</strain>
    </source>
</reference>
<sequence>MADAVPTDPESEQEKGRVPLWLDPDDLRWLSQHCCCPEDAADAERDRCGRIRFRAAAALHKHGHEH</sequence>
<dbReference type="GeneID" id="91428454"/>
<accession>A0A101QSD0</accession>
<dbReference type="RefSeq" id="WP_067239545.1">
    <property type="nucleotide sequence ID" value="NZ_KQ948560.1"/>
</dbReference>
<evidence type="ECO:0000313" key="2">
    <source>
        <dbReference type="Proteomes" id="UP000053271"/>
    </source>
</evidence>
<evidence type="ECO:0000313" key="1">
    <source>
        <dbReference type="EMBL" id="KUN34926.1"/>
    </source>
</evidence>